<keyword evidence="1" id="KW-0560">Oxidoreductase</keyword>
<keyword evidence="4" id="KW-1185">Reference proteome</keyword>
<gene>
    <name evidence="3" type="ORF">BJY28_002407</name>
</gene>
<comment type="caution">
    <text evidence="3">The sequence shown here is derived from an EMBL/GenBank/DDBJ whole genome shotgun (WGS) entry which is preliminary data.</text>
</comment>
<dbReference type="Proteomes" id="UP000592181">
    <property type="component" value="Unassembled WGS sequence"/>
</dbReference>
<reference evidence="3 4" key="1">
    <citation type="submission" date="2020-07" db="EMBL/GenBank/DDBJ databases">
        <title>Sequencing the genomes of 1000 actinobacteria strains.</title>
        <authorList>
            <person name="Klenk H.-P."/>
        </authorList>
    </citation>
    <scope>NUCLEOTIDE SEQUENCE [LARGE SCALE GENOMIC DNA]</scope>
    <source>
        <strain evidence="3 4">DSM 24723</strain>
    </source>
</reference>
<dbReference type="SUPFAM" id="SSF51430">
    <property type="entry name" value="NAD(P)-linked oxidoreductase"/>
    <property type="match status" value="1"/>
</dbReference>
<dbReference type="InterPro" id="IPR020471">
    <property type="entry name" value="AKR"/>
</dbReference>
<feature type="domain" description="NADP-dependent oxidoreductase" evidence="2">
    <location>
        <begin position="26"/>
        <end position="329"/>
    </location>
</feature>
<name>A0A852X680_9MICO</name>
<dbReference type="AlphaFoldDB" id="A0A852X680"/>
<evidence type="ECO:0000313" key="3">
    <source>
        <dbReference type="EMBL" id="NYG37938.1"/>
    </source>
</evidence>
<dbReference type="Pfam" id="PF00248">
    <property type="entry name" value="Aldo_ket_red"/>
    <property type="match status" value="1"/>
</dbReference>
<dbReference type="PRINTS" id="PR00069">
    <property type="entry name" value="ALDKETRDTASE"/>
</dbReference>
<accession>A0A852X680</accession>
<evidence type="ECO:0000313" key="4">
    <source>
        <dbReference type="Proteomes" id="UP000592181"/>
    </source>
</evidence>
<dbReference type="Gene3D" id="3.20.20.100">
    <property type="entry name" value="NADP-dependent oxidoreductase domain"/>
    <property type="match status" value="1"/>
</dbReference>
<dbReference type="RefSeq" id="WP_179463225.1">
    <property type="nucleotide sequence ID" value="NZ_JACBZX010000001.1"/>
</dbReference>
<protein>
    <submittedName>
        <fullName evidence="3">Aryl-alcohol dehydrogenase-like predicted oxidoreductase</fullName>
    </submittedName>
</protein>
<dbReference type="InterPro" id="IPR050791">
    <property type="entry name" value="Aldo-Keto_reductase"/>
</dbReference>
<dbReference type="PANTHER" id="PTHR43625">
    <property type="entry name" value="AFLATOXIN B1 ALDEHYDE REDUCTASE"/>
    <property type="match status" value="1"/>
</dbReference>
<sequence length="353" mass="37358">MSSTQDTSTTQTVARASLAEGLDVSRLGFGGMALSHVYGGTDDDSALATLHHAVDLGITFVDTADVYGEPRPGTTGPAGTNEELVGRLLAERRDEVQVATKFGITGAVGGGAPNATRGDREYVREAVEASLRRLGVERIDLYYMHRRELDRPIEETVAAMAELVAEGKVAHLGLSEVTADELRAAAAVHPIAAVQSEWSIWSRDVEQQVVPAAREVGAGFVPYSPLGRGFLTGTMTKESVAETFLAGEERYTAHFDANQQVVSVVREVGDEVGATPAQVALAWLWAKGEQLGLPVVPIPGTRRAARLEENAAAAGVSLTAEQVARLDAAGDLVVGTRNLSFNGPEWISSGREA</sequence>
<dbReference type="GO" id="GO:0005737">
    <property type="term" value="C:cytoplasm"/>
    <property type="evidence" value="ECO:0007669"/>
    <property type="project" value="TreeGrafter"/>
</dbReference>
<dbReference type="InterPro" id="IPR023210">
    <property type="entry name" value="NADP_OxRdtase_dom"/>
</dbReference>
<evidence type="ECO:0000256" key="1">
    <source>
        <dbReference type="ARBA" id="ARBA00023002"/>
    </source>
</evidence>
<dbReference type="EMBL" id="JACBZX010000001">
    <property type="protein sequence ID" value="NYG37938.1"/>
    <property type="molecule type" value="Genomic_DNA"/>
</dbReference>
<dbReference type="InterPro" id="IPR036812">
    <property type="entry name" value="NAD(P)_OxRdtase_dom_sf"/>
</dbReference>
<dbReference type="PANTHER" id="PTHR43625:SF77">
    <property type="entry name" value="ALDO-KETO REDUCTASE"/>
    <property type="match status" value="1"/>
</dbReference>
<evidence type="ECO:0000259" key="2">
    <source>
        <dbReference type="Pfam" id="PF00248"/>
    </source>
</evidence>
<proteinExistence type="predicted"/>
<organism evidence="3 4">
    <name type="scientific">Janibacter alkaliphilus</name>
    <dbReference type="NCBI Taxonomy" id="1069963"/>
    <lineage>
        <taxon>Bacteria</taxon>
        <taxon>Bacillati</taxon>
        <taxon>Actinomycetota</taxon>
        <taxon>Actinomycetes</taxon>
        <taxon>Micrococcales</taxon>
        <taxon>Intrasporangiaceae</taxon>
        <taxon>Janibacter</taxon>
    </lineage>
</organism>
<dbReference type="GO" id="GO:0016491">
    <property type="term" value="F:oxidoreductase activity"/>
    <property type="evidence" value="ECO:0007669"/>
    <property type="project" value="UniProtKB-KW"/>
</dbReference>